<name>A0AAN9AJX2_9CAEN</name>
<dbReference type="InterPro" id="IPR006076">
    <property type="entry name" value="FAD-dep_OxRdtase"/>
</dbReference>
<dbReference type="AlphaFoldDB" id="A0AAN9AJX2"/>
<keyword evidence="5" id="KW-0560">Oxidoreductase</keyword>
<evidence type="ECO:0000313" key="7">
    <source>
        <dbReference type="EMBL" id="KAK7088210.1"/>
    </source>
</evidence>
<dbReference type="Gene3D" id="3.50.50.60">
    <property type="entry name" value="FAD/NAD(P)-binding domain"/>
    <property type="match status" value="1"/>
</dbReference>
<protein>
    <recommendedName>
        <fullName evidence="6">FAD dependent oxidoreductase domain-containing protein</fullName>
    </recommendedName>
</protein>
<evidence type="ECO:0000256" key="4">
    <source>
        <dbReference type="ARBA" id="ARBA00022827"/>
    </source>
</evidence>
<sequence length="278" mass="31316">MKKSGAPYTVLDSAAFKRQYPMLNYPSDYGGIYDPDGGLLRADRALNALQALFKRYGGEIRDGQRVVQVTPEGQGRVTVRTERDVFVTRSVVLCCGPWTSDLTSQLDLKLQLQPVRISVCYWKESSQNSHSYKKLPTFFEEKCCAGHAIYGLPSEEYPGCVKLCLHHGPEIHPDRRDVVDDTWVRRSLSQYVQRHFPGLEPTPAVVETCIYTNTPDRHFILDTHPQWKNIVIGAGFSGHGFKLAPVVGRVLSQLAQGKDPSYDLTPFRINRFCPSAQL</sequence>
<evidence type="ECO:0000256" key="1">
    <source>
        <dbReference type="ARBA" id="ARBA00001974"/>
    </source>
</evidence>
<dbReference type="GO" id="GO:0008115">
    <property type="term" value="F:sarcosine oxidase activity"/>
    <property type="evidence" value="ECO:0007669"/>
    <property type="project" value="TreeGrafter"/>
</dbReference>
<comment type="caution">
    <text evidence="7">The sequence shown here is derived from an EMBL/GenBank/DDBJ whole genome shotgun (WGS) entry which is preliminary data.</text>
</comment>
<proteinExistence type="inferred from homology"/>
<keyword evidence="3" id="KW-0285">Flavoprotein</keyword>
<dbReference type="EMBL" id="JBAMIC010004070">
    <property type="protein sequence ID" value="KAK7088210.1"/>
    <property type="molecule type" value="Genomic_DNA"/>
</dbReference>
<dbReference type="InterPro" id="IPR045170">
    <property type="entry name" value="MTOX"/>
</dbReference>
<organism evidence="7 8">
    <name type="scientific">Littorina saxatilis</name>
    <dbReference type="NCBI Taxonomy" id="31220"/>
    <lineage>
        <taxon>Eukaryota</taxon>
        <taxon>Metazoa</taxon>
        <taxon>Spiralia</taxon>
        <taxon>Lophotrochozoa</taxon>
        <taxon>Mollusca</taxon>
        <taxon>Gastropoda</taxon>
        <taxon>Caenogastropoda</taxon>
        <taxon>Littorinimorpha</taxon>
        <taxon>Littorinoidea</taxon>
        <taxon>Littorinidae</taxon>
        <taxon>Littorina</taxon>
    </lineage>
</organism>
<keyword evidence="4" id="KW-0274">FAD</keyword>
<comment type="similarity">
    <text evidence="2">Belongs to the MSOX/MTOX family.</text>
</comment>
<reference evidence="7 8" key="1">
    <citation type="submission" date="2024-02" db="EMBL/GenBank/DDBJ databases">
        <title>Chromosome-scale genome assembly of the rough periwinkle Littorina saxatilis.</title>
        <authorList>
            <person name="De Jode A."/>
            <person name="Faria R."/>
            <person name="Formenti G."/>
            <person name="Sims Y."/>
            <person name="Smith T.P."/>
            <person name="Tracey A."/>
            <person name="Wood J.M.D."/>
            <person name="Zagrodzka Z.B."/>
            <person name="Johannesson K."/>
            <person name="Butlin R.K."/>
            <person name="Leder E.H."/>
        </authorList>
    </citation>
    <scope>NUCLEOTIDE SEQUENCE [LARGE SCALE GENOMIC DNA]</scope>
    <source>
        <strain evidence="7">Snail1</strain>
        <tissue evidence="7">Muscle</tissue>
    </source>
</reference>
<comment type="cofactor">
    <cofactor evidence="1">
        <name>FAD</name>
        <dbReference type="ChEBI" id="CHEBI:57692"/>
    </cofactor>
</comment>
<keyword evidence="8" id="KW-1185">Reference proteome</keyword>
<dbReference type="InterPro" id="IPR036188">
    <property type="entry name" value="FAD/NAD-bd_sf"/>
</dbReference>
<dbReference type="GO" id="GO:0050031">
    <property type="term" value="F:L-pipecolate oxidase activity"/>
    <property type="evidence" value="ECO:0007669"/>
    <property type="project" value="TreeGrafter"/>
</dbReference>
<dbReference type="SUPFAM" id="SSF51905">
    <property type="entry name" value="FAD/NAD(P)-binding domain"/>
    <property type="match status" value="1"/>
</dbReference>
<dbReference type="PANTHER" id="PTHR10961">
    <property type="entry name" value="PEROXISOMAL SARCOSINE OXIDASE"/>
    <property type="match status" value="1"/>
</dbReference>
<dbReference type="SUPFAM" id="SSF54373">
    <property type="entry name" value="FAD-linked reductases, C-terminal domain"/>
    <property type="match status" value="1"/>
</dbReference>
<accession>A0AAN9AJX2</accession>
<evidence type="ECO:0000256" key="5">
    <source>
        <dbReference type="ARBA" id="ARBA00023002"/>
    </source>
</evidence>
<dbReference type="GO" id="GO:0005777">
    <property type="term" value="C:peroxisome"/>
    <property type="evidence" value="ECO:0007669"/>
    <property type="project" value="TreeGrafter"/>
</dbReference>
<dbReference type="Proteomes" id="UP001374579">
    <property type="component" value="Unassembled WGS sequence"/>
</dbReference>
<dbReference type="GO" id="GO:0033514">
    <property type="term" value="P:L-lysine catabolic process to acetyl-CoA via L-pipecolate"/>
    <property type="evidence" value="ECO:0007669"/>
    <property type="project" value="TreeGrafter"/>
</dbReference>
<dbReference type="Pfam" id="PF01266">
    <property type="entry name" value="DAO"/>
    <property type="match status" value="1"/>
</dbReference>
<evidence type="ECO:0000313" key="8">
    <source>
        <dbReference type="Proteomes" id="UP001374579"/>
    </source>
</evidence>
<evidence type="ECO:0000256" key="3">
    <source>
        <dbReference type="ARBA" id="ARBA00022630"/>
    </source>
</evidence>
<feature type="domain" description="FAD dependent oxidoreductase" evidence="6">
    <location>
        <begin position="4"/>
        <end position="254"/>
    </location>
</feature>
<gene>
    <name evidence="7" type="ORF">V1264_022150</name>
</gene>
<evidence type="ECO:0000259" key="6">
    <source>
        <dbReference type="Pfam" id="PF01266"/>
    </source>
</evidence>
<evidence type="ECO:0000256" key="2">
    <source>
        <dbReference type="ARBA" id="ARBA00010989"/>
    </source>
</evidence>
<dbReference type="PANTHER" id="PTHR10961:SF46">
    <property type="entry name" value="PEROXISOMAL SARCOSINE OXIDASE"/>
    <property type="match status" value="1"/>
</dbReference>
<dbReference type="Gene3D" id="3.30.9.10">
    <property type="entry name" value="D-Amino Acid Oxidase, subunit A, domain 2"/>
    <property type="match status" value="1"/>
</dbReference>
<dbReference type="GO" id="GO:0050660">
    <property type="term" value="F:flavin adenine dinucleotide binding"/>
    <property type="evidence" value="ECO:0007669"/>
    <property type="project" value="InterPro"/>
</dbReference>